<evidence type="ECO:0000259" key="2">
    <source>
        <dbReference type="Pfam" id="PF00892"/>
    </source>
</evidence>
<dbReference type="Pfam" id="PF00892">
    <property type="entry name" value="EamA"/>
    <property type="match status" value="2"/>
</dbReference>
<dbReference type="PANTHER" id="PTHR22911:SF102">
    <property type="entry name" value="MEMBRANE PROTEIN"/>
    <property type="match status" value="1"/>
</dbReference>
<feature type="domain" description="EamA" evidence="2">
    <location>
        <begin position="10"/>
        <end position="140"/>
    </location>
</feature>
<dbReference type="AlphaFoldDB" id="A0A8I2H5K1"/>
<dbReference type="SUPFAM" id="SSF103481">
    <property type="entry name" value="Multidrug resistance efflux transporter EmrE"/>
    <property type="match status" value="2"/>
</dbReference>
<dbReference type="InterPro" id="IPR000620">
    <property type="entry name" value="EamA_dom"/>
</dbReference>
<feature type="transmembrane region" description="Helical" evidence="1">
    <location>
        <begin position="156"/>
        <end position="175"/>
    </location>
</feature>
<dbReference type="EMBL" id="CP137578">
    <property type="protein sequence ID" value="WOX30160.1"/>
    <property type="molecule type" value="Genomic_DNA"/>
</dbReference>
<keyword evidence="1" id="KW-1133">Transmembrane helix</keyword>
<reference evidence="3" key="1">
    <citation type="submission" date="2019-10" db="EMBL/GenBank/DDBJ databases">
        <authorList>
            <person name="Paulsen S."/>
        </authorList>
    </citation>
    <scope>NUCLEOTIDE SEQUENCE</scope>
    <source>
        <strain evidence="3">LMG 19692</strain>
    </source>
</reference>
<dbReference type="Proteomes" id="UP001304419">
    <property type="component" value="Chromosome 1"/>
</dbReference>
<protein>
    <submittedName>
        <fullName evidence="3">DMT family transporter</fullName>
    </submittedName>
</protein>
<feature type="transmembrane region" description="Helical" evidence="1">
    <location>
        <begin position="272"/>
        <end position="292"/>
    </location>
</feature>
<dbReference type="EMBL" id="WEIA01000004">
    <property type="protein sequence ID" value="NLR21474.1"/>
    <property type="molecule type" value="Genomic_DNA"/>
</dbReference>
<feature type="transmembrane region" description="Helical" evidence="1">
    <location>
        <begin position="92"/>
        <end position="117"/>
    </location>
</feature>
<keyword evidence="1" id="KW-0472">Membrane</keyword>
<feature type="transmembrane region" description="Helical" evidence="1">
    <location>
        <begin position="217"/>
        <end position="239"/>
    </location>
</feature>
<dbReference type="InterPro" id="IPR037185">
    <property type="entry name" value="EmrE-like"/>
</dbReference>
<reference evidence="4 6" key="2">
    <citation type="submission" date="2023-10" db="EMBL/GenBank/DDBJ databases">
        <title>To unveil natural product biosynthetic capacity in Pseudoalteromonas.</title>
        <authorList>
            <person name="Wang J."/>
        </authorList>
    </citation>
    <scope>NUCLEOTIDE SEQUENCE [LARGE SCALE GENOMIC DNA]</scope>
    <source>
        <strain evidence="4 6">DSM 15914</strain>
    </source>
</reference>
<keyword evidence="1" id="KW-0812">Transmembrane</keyword>
<feature type="transmembrane region" description="Helical" evidence="1">
    <location>
        <begin position="38"/>
        <end position="57"/>
    </location>
</feature>
<feature type="transmembrane region" description="Helical" evidence="1">
    <location>
        <begin position="187"/>
        <end position="205"/>
    </location>
</feature>
<evidence type="ECO:0000313" key="4">
    <source>
        <dbReference type="EMBL" id="WOX30160.1"/>
    </source>
</evidence>
<proteinExistence type="predicted"/>
<evidence type="ECO:0000256" key="1">
    <source>
        <dbReference type="SAM" id="Phobius"/>
    </source>
</evidence>
<feature type="domain" description="EamA" evidence="2">
    <location>
        <begin position="158"/>
        <end position="289"/>
    </location>
</feature>
<dbReference type="PANTHER" id="PTHR22911">
    <property type="entry name" value="ACYL-MALONYL CONDENSING ENZYME-RELATED"/>
    <property type="match status" value="1"/>
</dbReference>
<dbReference type="RefSeq" id="WP_039495567.1">
    <property type="nucleotide sequence ID" value="NZ_CBCSDF010000001.1"/>
</dbReference>
<feature type="transmembrane region" description="Helical" evidence="1">
    <location>
        <begin position="246"/>
        <end position="266"/>
    </location>
</feature>
<dbReference type="GO" id="GO:0016020">
    <property type="term" value="C:membrane"/>
    <property type="evidence" value="ECO:0007669"/>
    <property type="project" value="InterPro"/>
</dbReference>
<evidence type="ECO:0000313" key="3">
    <source>
        <dbReference type="EMBL" id="NLR21474.1"/>
    </source>
</evidence>
<feature type="transmembrane region" description="Helical" evidence="1">
    <location>
        <begin position="69"/>
        <end position="86"/>
    </location>
</feature>
<accession>A0A8I2H5K1</accession>
<evidence type="ECO:0000313" key="5">
    <source>
        <dbReference type="Proteomes" id="UP000646877"/>
    </source>
</evidence>
<name>A0A8I2H5K1_9GAMM</name>
<feature type="transmembrane region" description="Helical" evidence="1">
    <location>
        <begin position="7"/>
        <end position="26"/>
    </location>
</feature>
<dbReference type="Proteomes" id="UP000646877">
    <property type="component" value="Unassembled WGS sequence"/>
</dbReference>
<evidence type="ECO:0000313" key="6">
    <source>
        <dbReference type="Proteomes" id="UP001304419"/>
    </source>
</evidence>
<keyword evidence="6" id="KW-1185">Reference proteome</keyword>
<dbReference type="GeneID" id="98335459"/>
<feature type="transmembrane region" description="Helical" evidence="1">
    <location>
        <begin position="126"/>
        <end position="144"/>
    </location>
</feature>
<sequence>MQKQEGFRGNLEMIASMTIAGTIGWFVVMSEQSPETAVFWRCLFGATFMLLVCLYKGIFKQVKLNKPSLILLTVGGVALSLNWLFLFKSFSLSSIAIATITYHIEPFILVLLGAIFFKEHISTDKVLWLICAFLGTIFIIVGKQEGGAALTDKDTYLQGVFYAVIAASFYAIAAITAKKLKHIPPHIIVAFQLFIGIFVLLPFTPLGDISAISAVSWSFLVTIGIIHTGLMCLLLYSAIQKIPTALVGALSFIYPVVAVIVDWAAFDTRLTLLQFAGASAILIGAAGVNLNWRITKKKLKENRNELV</sequence>
<gene>
    <name evidence="3" type="ORF">F9Y85_09110</name>
    <name evidence="4" type="ORF">R5H13_07850</name>
</gene>
<organism evidence="3 5">
    <name type="scientific">Pseudoalteromonas maricaloris</name>
    <dbReference type="NCBI Taxonomy" id="184924"/>
    <lineage>
        <taxon>Bacteria</taxon>
        <taxon>Pseudomonadati</taxon>
        <taxon>Pseudomonadota</taxon>
        <taxon>Gammaproteobacteria</taxon>
        <taxon>Alteromonadales</taxon>
        <taxon>Pseudoalteromonadaceae</taxon>
        <taxon>Pseudoalteromonas</taxon>
    </lineage>
</organism>